<dbReference type="Gene3D" id="3.30.70.20">
    <property type="match status" value="1"/>
</dbReference>
<evidence type="ECO:0000259" key="4">
    <source>
        <dbReference type="PROSITE" id="PS51379"/>
    </source>
</evidence>
<accession>A0A2T0MAZ6</accession>
<dbReference type="PANTHER" id="PTHR42827">
    <property type="entry name" value="IRON-SULFUR CLUSTER-BINDING PROTEIN-RELATED"/>
    <property type="match status" value="1"/>
</dbReference>
<name>A0A2T0MAZ6_9FLAO</name>
<evidence type="ECO:0000256" key="1">
    <source>
        <dbReference type="ARBA" id="ARBA00022723"/>
    </source>
</evidence>
<dbReference type="PANTHER" id="PTHR42827:SF1">
    <property type="entry name" value="IRON-SULFUR CLUSTER-BINDING PROTEIN"/>
    <property type="match status" value="1"/>
</dbReference>
<gene>
    <name evidence="5" type="ORF">CLV81_2984</name>
</gene>
<keyword evidence="2" id="KW-0408">Iron</keyword>
<dbReference type="Pfam" id="PF12838">
    <property type="entry name" value="Fer4_7"/>
    <property type="match status" value="1"/>
</dbReference>
<dbReference type="EMBL" id="PVYX01000002">
    <property type="protein sequence ID" value="PRX54582.1"/>
    <property type="molecule type" value="Genomic_DNA"/>
</dbReference>
<evidence type="ECO:0000256" key="3">
    <source>
        <dbReference type="ARBA" id="ARBA00023014"/>
    </source>
</evidence>
<organism evidence="5 6">
    <name type="scientific">Flagellimonas meridianipacifica</name>
    <dbReference type="NCBI Taxonomy" id="1080225"/>
    <lineage>
        <taxon>Bacteria</taxon>
        <taxon>Pseudomonadati</taxon>
        <taxon>Bacteroidota</taxon>
        <taxon>Flavobacteriia</taxon>
        <taxon>Flavobacteriales</taxon>
        <taxon>Flavobacteriaceae</taxon>
        <taxon>Flagellimonas</taxon>
    </lineage>
</organism>
<evidence type="ECO:0000313" key="5">
    <source>
        <dbReference type="EMBL" id="PRX54582.1"/>
    </source>
</evidence>
<sequence length="324" mass="36535">MKKLFLKLIQSIMDKLTQIEHAHQMRPGVMMPNAASMPFFDFISHGGMKKSPSGFKSKLKFIGVLLPTMANSLRGNFKSNLSVKRNPTHPKTRASQDFIEEIKQFALQRGACMVGFTKLEPQYIFDHTAILHENAIVLAQEMDEDKIDLAPHFETELMVHKVYRELGEIANDMADFLRDKGFGAQSSVALRGTTVLPIMAQKANLGMVGRNGLLLTERFGARIRLAAVYTSIDNLPFADSENNPNKWIRDYCDMCGICVRKCPPKALYEKPIKRPGGETYVDNNKCFPYFHENSGCAVCIKVCPFSKPGFKVNKEAMYEILNNK</sequence>
<keyword evidence="3" id="KW-0411">Iron-sulfur</keyword>
<dbReference type="InterPro" id="IPR017896">
    <property type="entry name" value="4Fe4S_Fe-S-bd"/>
</dbReference>
<dbReference type="PROSITE" id="PS00198">
    <property type="entry name" value="4FE4S_FER_1"/>
    <property type="match status" value="1"/>
</dbReference>
<dbReference type="Proteomes" id="UP000237640">
    <property type="component" value="Unassembled WGS sequence"/>
</dbReference>
<evidence type="ECO:0000256" key="2">
    <source>
        <dbReference type="ARBA" id="ARBA00023004"/>
    </source>
</evidence>
<protein>
    <recommendedName>
        <fullName evidence="4">4Fe-4S ferredoxin-type domain-containing protein</fullName>
    </recommendedName>
</protein>
<proteinExistence type="predicted"/>
<reference evidence="5 6" key="1">
    <citation type="submission" date="2018-03" db="EMBL/GenBank/DDBJ databases">
        <title>Genomic Encyclopedia of Archaeal and Bacterial Type Strains, Phase II (KMG-II): from individual species to whole genera.</title>
        <authorList>
            <person name="Goeker M."/>
        </authorList>
    </citation>
    <scope>NUCLEOTIDE SEQUENCE [LARGE SCALE GENOMIC DNA]</scope>
    <source>
        <strain evidence="5 6">DSM 25027</strain>
    </source>
</reference>
<keyword evidence="6" id="KW-1185">Reference proteome</keyword>
<keyword evidence="1" id="KW-0479">Metal-binding</keyword>
<dbReference type="InterPro" id="IPR017900">
    <property type="entry name" value="4Fe4S_Fe_S_CS"/>
</dbReference>
<feature type="domain" description="4Fe-4S ferredoxin-type" evidence="4">
    <location>
        <begin position="243"/>
        <end position="272"/>
    </location>
</feature>
<dbReference type="PROSITE" id="PS51379">
    <property type="entry name" value="4FE4S_FER_2"/>
    <property type="match status" value="1"/>
</dbReference>
<dbReference type="SUPFAM" id="SSF54862">
    <property type="entry name" value="4Fe-4S ferredoxins"/>
    <property type="match status" value="1"/>
</dbReference>
<evidence type="ECO:0000313" key="6">
    <source>
        <dbReference type="Proteomes" id="UP000237640"/>
    </source>
</evidence>
<dbReference type="RefSeq" id="WP_106145852.1">
    <property type="nucleotide sequence ID" value="NZ_PVYX01000002.1"/>
</dbReference>
<dbReference type="GO" id="GO:0051536">
    <property type="term" value="F:iron-sulfur cluster binding"/>
    <property type="evidence" value="ECO:0007669"/>
    <property type="project" value="UniProtKB-KW"/>
</dbReference>
<comment type="caution">
    <text evidence="5">The sequence shown here is derived from an EMBL/GenBank/DDBJ whole genome shotgun (WGS) entry which is preliminary data.</text>
</comment>
<dbReference type="AlphaFoldDB" id="A0A2T0MAZ6"/>
<dbReference type="OrthoDB" id="9808559at2"/>
<dbReference type="GO" id="GO:0046872">
    <property type="term" value="F:metal ion binding"/>
    <property type="evidence" value="ECO:0007669"/>
    <property type="project" value="UniProtKB-KW"/>
</dbReference>